<dbReference type="Proteomes" id="UP001168098">
    <property type="component" value="Unassembled WGS sequence"/>
</dbReference>
<sequence length="148" mass="15844">MALLADAESSLALFFRISPSSPPPINVSTAFSTSHFLTKTPTLSSSPHLTGTSTPNLTPILKTSIISFSFKNCSANNGHVIIGTPEHTPSTVEFQPQWVKNPPMAGWDRSQTFELCQMSKKGTYPKLCSWEGASVVASSVPMVAAAYP</sequence>
<organism evidence="1 2">
    <name type="scientific">Vitis rotundifolia</name>
    <name type="common">Muscadine grape</name>
    <dbReference type="NCBI Taxonomy" id="103349"/>
    <lineage>
        <taxon>Eukaryota</taxon>
        <taxon>Viridiplantae</taxon>
        <taxon>Streptophyta</taxon>
        <taxon>Embryophyta</taxon>
        <taxon>Tracheophyta</taxon>
        <taxon>Spermatophyta</taxon>
        <taxon>Magnoliopsida</taxon>
        <taxon>eudicotyledons</taxon>
        <taxon>Gunneridae</taxon>
        <taxon>Pentapetalae</taxon>
        <taxon>rosids</taxon>
        <taxon>Vitales</taxon>
        <taxon>Vitaceae</taxon>
        <taxon>Viteae</taxon>
        <taxon>Vitis</taxon>
    </lineage>
</organism>
<protein>
    <submittedName>
        <fullName evidence="1">Uncharacterized protein</fullName>
    </submittedName>
</protein>
<evidence type="ECO:0000313" key="2">
    <source>
        <dbReference type="Proteomes" id="UP001168098"/>
    </source>
</evidence>
<gene>
    <name evidence="1" type="ORF">PVL29_010659</name>
</gene>
<keyword evidence="2" id="KW-1185">Reference proteome</keyword>
<comment type="caution">
    <text evidence="1">The sequence shown here is derived from an EMBL/GenBank/DDBJ whole genome shotgun (WGS) entry which is preliminary data.</text>
</comment>
<accession>A0AA38ZUJ9</accession>
<dbReference type="AlphaFoldDB" id="A0AA38ZUJ9"/>
<reference evidence="1 2" key="1">
    <citation type="journal article" date="2023" name="BMC Biotechnol.">
        <title>Vitis rotundifolia cv Carlos genome sequencing.</title>
        <authorList>
            <person name="Huff M."/>
            <person name="Hulse-Kemp A."/>
            <person name="Scheffler B."/>
            <person name="Youngblood R."/>
            <person name="Simpson S."/>
            <person name="Babiker E."/>
            <person name="Staton M."/>
        </authorList>
    </citation>
    <scope>NUCLEOTIDE SEQUENCE [LARGE SCALE GENOMIC DNA]</scope>
    <source>
        <tissue evidence="1">Leaf</tissue>
    </source>
</reference>
<dbReference type="EMBL" id="JARBHA010000008">
    <property type="protein sequence ID" value="KAJ9695284.1"/>
    <property type="molecule type" value="Genomic_DNA"/>
</dbReference>
<proteinExistence type="predicted"/>
<evidence type="ECO:0000313" key="1">
    <source>
        <dbReference type="EMBL" id="KAJ9695284.1"/>
    </source>
</evidence>
<name>A0AA38ZUJ9_VITRO</name>